<evidence type="ECO:0000256" key="1">
    <source>
        <dbReference type="SAM" id="Phobius"/>
    </source>
</evidence>
<evidence type="ECO:0008006" key="4">
    <source>
        <dbReference type="Google" id="ProtNLM"/>
    </source>
</evidence>
<feature type="transmembrane region" description="Helical" evidence="1">
    <location>
        <begin position="20"/>
        <end position="41"/>
    </location>
</feature>
<dbReference type="EMBL" id="NQWI01000139">
    <property type="protein sequence ID" value="PDW01450.1"/>
    <property type="molecule type" value="Genomic_DNA"/>
</dbReference>
<evidence type="ECO:0000313" key="2">
    <source>
        <dbReference type="EMBL" id="PDW01450.1"/>
    </source>
</evidence>
<protein>
    <recommendedName>
        <fullName evidence="4">DUF304 domain-containing protein</fullName>
    </recommendedName>
</protein>
<dbReference type="OrthoDB" id="159145at2"/>
<evidence type="ECO:0000313" key="3">
    <source>
        <dbReference type="Proteomes" id="UP000220527"/>
    </source>
</evidence>
<dbReference type="RefSeq" id="WP_097645692.1">
    <property type="nucleotide sequence ID" value="NZ_NQWI01000139.1"/>
</dbReference>
<feature type="transmembrane region" description="Helical" evidence="1">
    <location>
        <begin position="53"/>
        <end position="77"/>
    </location>
</feature>
<keyword evidence="1" id="KW-0812">Transmembrane</keyword>
<dbReference type="Proteomes" id="UP000220527">
    <property type="component" value="Unassembled WGS sequence"/>
</dbReference>
<keyword evidence="1" id="KW-0472">Membrane</keyword>
<organism evidence="2 3">
    <name type="scientific">Candidatus Viridilinea mediisalina</name>
    <dbReference type="NCBI Taxonomy" id="2024553"/>
    <lineage>
        <taxon>Bacteria</taxon>
        <taxon>Bacillati</taxon>
        <taxon>Chloroflexota</taxon>
        <taxon>Chloroflexia</taxon>
        <taxon>Chloroflexales</taxon>
        <taxon>Chloroflexineae</taxon>
        <taxon>Oscillochloridaceae</taxon>
        <taxon>Candidatus Viridilinea</taxon>
    </lineage>
</organism>
<accession>A0A2A6REB3</accession>
<keyword evidence="3" id="KW-1185">Reference proteome</keyword>
<comment type="caution">
    <text evidence="2">The sequence shown here is derived from an EMBL/GenBank/DDBJ whole genome shotgun (WGS) entry which is preliminary data.</text>
</comment>
<proteinExistence type="predicted"/>
<sequence>MFICSVVGDQQTLRVRYLPVAAWSFVLLVALGIADIVRRIFDQQVVDVEGPMAAIAGLAAFAFFVLYTGGQLVSIAFDRERDQICLRHYGLRGLRTERRMSDVTALEVRVLRRAQHRIELRFRSGERLPLTPYYIISVTNRGLKGMSRILALEPTVIAPPSRVIR</sequence>
<dbReference type="AlphaFoldDB" id="A0A2A6REB3"/>
<gene>
    <name evidence="2" type="ORF">CJ255_19115</name>
</gene>
<keyword evidence="1" id="KW-1133">Transmembrane helix</keyword>
<reference evidence="3" key="1">
    <citation type="submission" date="2017-08" db="EMBL/GenBank/DDBJ databases">
        <authorList>
            <person name="Grouzdev D.S."/>
            <person name="Gaisin V.A."/>
            <person name="Rysina M.S."/>
            <person name="Gorlenko V.M."/>
        </authorList>
    </citation>
    <scope>NUCLEOTIDE SEQUENCE [LARGE SCALE GENOMIC DNA]</scope>
    <source>
        <strain evidence="3">Kir15-3F</strain>
    </source>
</reference>
<name>A0A2A6REB3_9CHLR</name>